<comment type="caution">
    <text evidence="1">The sequence shown here is derived from an EMBL/GenBank/DDBJ whole genome shotgun (WGS) entry which is preliminary data.</text>
</comment>
<organism evidence="1 2">
    <name type="scientific">Actinoallomurus oryzae</name>
    <dbReference type="NCBI Taxonomy" id="502180"/>
    <lineage>
        <taxon>Bacteria</taxon>
        <taxon>Bacillati</taxon>
        <taxon>Actinomycetota</taxon>
        <taxon>Actinomycetes</taxon>
        <taxon>Streptosporangiales</taxon>
        <taxon>Thermomonosporaceae</taxon>
        <taxon>Actinoallomurus</taxon>
    </lineage>
</organism>
<evidence type="ECO:0008006" key="3">
    <source>
        <dbReference type="Google" id="ProtNLM"/>
    </source>
</evidence>
<reference evidence="2" key="1">
    <citation type="journal article" date="2019" name="Int. J. Syst. Evol. Microbiol.">
        <title>The Global Catalogue of Microorganisms (GCM) 10K type strain sequencing project: providing services to taxonomists for standard genome sequencing and annotation.</title>
        <authorList>
            <consortium name="The Broad Institute Genomics Platform"/>
            <consortium name="The Broad Institute Genome Sequencing Center for Infectious Disease"/>
            <person name="Wu L."/>
            <person name="Ma J."/>
        </authorList>
    </citation>
    <scope>NUCLEOTIDE SEQUENCE [LARGE SCALE GENOMIC DNA]</scope>
    <source>
        <strain evidence="2">JCM 17933</strain>
    </source>
</reference>
<name>A0ABP8R6Z1_9ACTN</name>
<proteinExistence type="predicted"/>
<keyword evidence="2" id="KW-1185">Reference proteome</keyword>
<dbReference type="Proteomes" id="UP001500503">
    <property type="component" value="Unassembled WGS sequence"/>
</dbReference>
<sequence>MGNHMDPHTSLADMGADGDTASSVSIYTDDRAWGASPQCHRCGQWVCRQDWTKGVEYREQVTARCASCGADSGGGRFCRECGARQASAPQAAKMFCTNCGTNLGDAKFCGGCGWPAG</sequence>
<evidence type="ECO:0000313" key="2">
    <source>
        <dbReference type="Proteomes" id="UP001500503"/>
    </source>
</evidence>
<evidence type="ECO:0000313" key="1">
    <source>
        <dbReference type="EMBL" id="GAA4519938.1"/>
    </source>
</evidence>
<gene>
    <name evidence="1" type="ORF">GCM10023191_096110</name>
</gene>
<accession>A0ABP8R6Z1</accession>
<dbReference type="EMBL" id="BAABHF010000065">
    <property type="protein sequence ID" value="GAA4519938.1"/>
    <property type="molecule type" value="Genomic_DNA"/>
</dbReference>
<protein>
    <recommendedName>
        <fullName evidence="3">DZANK-type domain-containing protein</fullName>
    </recommendedName>
</protein>